<feature type="repeat" description="ANK" evidence="3">
    <location>
        <begin position="847"/>
        <end position="879"/>
    </location>
</feature>
<dbReference type="InterPro" id="IPR036770">
    <property type="entry name" value="Ankyrin_rpt-contain_sf"/>
</dbReference>
<sequence length="1324" mass="148493">MTSALCFVGICTKYIKKRRLVKAFQSLAGEDTELKEAHERFQKMVKLVQGVINNATLLGVHQIKDNMKNDRAITKRMDTNISSVMADTRKTQTIAQRMDGSINTVMAGTRRIEQYLENEESAAERHNILQFLGEFNFHDKQRDVHAKYQEGTGQWLLQGVTFQRWLNGEDTFTLWCPGIPGAGKTVMTAAAVAYTEAKVEKLNAAIVCLYCDYKTSAMNSDEVLLSSIVRQLAEQCRLIPEEVKTFWESFTTRRTHPKNNDRLSLIKTMSERFNRIYIFIDALDECQEKTRSRFLRMASELEPFARLFITSRPYIDLNDSFDKLCRLEIAANGSDIEVCLENMIEAEHKMRSHVKRDKQLRQDVIRTVVERANGMFLLAVLQMGHLCKQLTPKKVRQSMNTLSTSLDECYRTTIERIANRKNEDGPALARKALSYIFCAKRTLEVEELLHALSVEPGDTELDPMGCTDTEILLSVSEGLILVDERTGSTGLVHCTLQEYLEKHPEQLLPYPERDLATTCLTYLSSNDFANGPCVGADGLEARLNEFRFLDYASRHWGSHVLAAQLDEELDTVLDFLKDKGKLSCSVQVLYIPQIRTSVWYDCFPRQHEPLHAAAYWGLDKVLNLLWEEDKEMDINQQNSHGATALHLAAQNGNVSSVALLLEKGANVDTHNRRRETALILAGKYGHEAVVRLLLKNKADDLAEDDENWTALHWAIIGRHNDVAKLLLDCNDLTDREDVTQAYREEARQRSRKKALHLASEAGSNDAIQMLLDEGVDMEWQDEEGSPALHWTVPEGHESTVRLFIQRGVNVNSKDKYDNTPLHWSISYSAITRMLVENGANINAQNNEGRTPLHWSALEGQAEALEVLIQLRARVDLKDIYGMTALHAAALTGHSDMAQVLLKNGANPNEEDEDGWTPLVSAAVKQHYGLVSMLIPKIENGQQIFERVVAQLDHVNQRDILEELAEKKSVGSSVVKGLRMAVNFGYPERVNSLLEAGADIDAEDAIGGSTALGLAAWLCLEELFRLLLDKGADVNKRQRNGRTPLHTAAEDGYEGIVKMIIEHGADLDLRIHGWTAMLLAAKNWFPSIVTRLVNSGADVNAADYHGRRALHWAGKTGGANGEGLARLLLAKGAELDATDHWGWSPLFWAVQNANLELVVLLLDFGADIGLVTKTGFTVLHLAAYVGDVPILQQLLNRGVSVNARTPDGPTALDIASFFNKQTIIRLLKDIGAVEEEEMEWEEDDDGSDAGRAVQWDSKSEEIKEEDDDDDEIDSDEPNVHDDFKHESISVSGSDDDSDGYDGFGRDGAAKFSAKRLRQMFRHKEH</sequence>
<feature type="repeat" description="ANK" evidence="3">
    <location>
        <begin position="1104"/>
        <end position="1139"/>
    </location>
</feature>
<feature type="repeat" description="ANK" evidence="3">
    <location>
        <begin position="640"/>
        <end position="672"/>
    </location>
</feature>
<feature type="repeat" description="ANK" evidence="3">
    <location>
        <begin position="977"/>
        <end position="1004"/>
    </location>
</feature>
<evidence type="ECO:0000256" key="1">
    <source>
        <dbReference type="ARBA" id="ARBA00022737"/>
    </source>
</evidence>
<keyword evidence="7" id="KW-1185">Reference proteome</keyword>
<dbReference type="Pfam" id="PF00023">
    <property type="entry name" value="Ank"/>
    <property type="match status" value="1"/>
</dbReference>
<dbReference type="Gene3D" id="3.40.50.300">
    <property type="entry name" value="P-loop containing nucleotide triphosphate hydrolases"/>
    <property type="match status" value="1"/>
</dbReference>
<dbReference type="SUPFAM" id="SSF52540">
    <property type="entry name" value="P-loop containing nucleoside triphosphate hydrolases"/>
    <property type="match status" value="1"/>
</dbReference>
<feature type="repeat" description="ANK" evidence="3">
    <location>
        <begin position="750"/>
        <end position="782"/>
    </location>
</feature>
<keyword evidence="2 3" id="KW-0040">ANK repeat</keyword>
<dbReference type="OrthoDB" id="448455at2759"/>
<dbReference type="InterPro" id="IPR056884">
    <property type="entry name" value="NPHP3-like_N"/>
</dbReference>
<dbReference type="PANTHER" id="PTHR24198">
    <property type="entry name" value="ANKYRIN REPEAT AND PROTEIN KINASE DOMAIN-CONTAINING PROTEIN"/>
    <property type="match status" value="1"/>
</dbReference>
<evidence type="ECO:0000256" key="2">
    <source>
        <dbReference type="ARBA" id="ARBA00023043"/>
    </source>
</evidence>
<feature type="repeat" description="ANK" evidence="3">
    <location>
        <begin position="673"/>
        <end position="705"/>
    </location>
</feature>
<dbReference type="STRING" id="1141098.A0A1Y2DR67"/>
<feature type="repeat" description="ANK" evidence="3">
    <location>
        <begin position="783"/>
        <end position="815"/>
    </location>
</feature>
<evidence type="ECO:0000256" key="4">
    <source>
        <dbReference type="SAM" id="MobiDB-lite"/>
    </source>
</evidence>
<dbReference type="EMBL" id="MCFJ01000010">
    <property type="protein sequence ID" value="ORY61624.1"/>
    <property type="molecule type" value="Genomic_DNA"/>
</dbReference>
<feature type="repeat" description="ANK" evidence="3">
    <location>
        <begin position="1140"/>
        <end position="1172"/>
    </location>
</feature>
<feature type="repeat" description="ANK" evidence="3">
    <location>
        <begin position="1006"/>
        <end position="1038"/>
    </location>
</feature>
<feature type="compositionally biased region" description="Acidic residues" evidence="4">
    <location>
        <begin position="1261"/>
        <end position="1275"/>
    </location>
</feature>
<dbReference type="SUPFAM" id="SSF48403">
    <property type="entry name" value="Ankyrin repeat"/>
    <property type="match status" value="2"/>
</dbReference>
<feature type="repeat" description="ANK" evidence="3">
    <location>
        <begin position="1039"/>
        <end position="1071"/>
    </location>
</feature>
<reference evidence="6 7" key="1">
    <citation type="submission" date="2016-07" db="EMBL/GenBank/DDBJ databases">
        <title>Pervasive Adenine N6-methylation of Active Genes in Fungi.</title>
        <authorList>
            <consortium name="DOE Joint Genome Institute"/>
            <person name="Mondo S.J."/>
            <person name="Dannebaum R.O."/>
            <person name="Kuo R.C."/>
            <person name="Labutti K."/>
            <person name="Haridas S."/>
            <person name="Kuo A."/>
            <person name="Salamov A."/>
            <person name="Ahrendt S.R."/>
            <person name="Lipzen A."/>
            <person name="Sullivan W."/>
            <person name="Andreopoulos W.B."/>
            <person name="Clum A."/>
            <person name="Lindquist E."/>
            <person name="Daum C."/>
            <person name="Ramamoorthy G.K."/>
            <person name="Gryganskyi A."/>
            <person name="Culley D."/>
            <person name="Magnuson J.K."/>
            <person name="James T.Y."/>
            <person name="O'Malley M.A."/>
            <person name="Stajich J.E."/>
            <person name="Spatafora J.W."/>
            <person name="Visel A."/>
            <person name="Grigoriev I.V."/>
        </authorList>
    </citation>
    <scope>NUCLEOTIDE SEQUENCE [LARGE SCALE GENOMIC DNA]</scope>
    <source>
        <strain evidence="6 7">CBS 129021</strain>
    </source>
</reference>
<feature type="compositionally biased region" description="Basic and acidic residues" evidence="4">
    <location>
        <begin position="1276"/>
        <end position="1286"/>
    </location>
</feature>
<dbReference type="InParanoid" id="A0A1Y2DR67"/>
<evidence type="ECO:0000259" key="5">
    <source>
        <dbReference type="Pfam" id="PF24883"/>
    </source>
</evidence>
<dbReference type="PRINTS" id="PR01415">
    <property type="entry name" value="ANKYRIN"/>
</dbReference>
<feature type="compositionally biased region" description="Acidic residues" evidence="4">
    <location>
        <begin position="1235"/>
        <end position="1246"/>
    </location>
</feature>
<dbReference type="InterPro" id="IPR027417">
    <property type="entry name" value="P-loop_NTPase"/>
</dbReference>
<evidence type="ECO:0000256" key="3">
    <source>
        <dbReference type="PROSITE-ProRule" id="PRU00023"/>
    </source>
</evidence>
<accession>A0A1Y2DR67</accession>
<dbReference type="Pfam" id="PF12796">
    <property type="entry name" value="Ank_2"/>
    <property type="match status" value="5"/>
</dbReference>
<dbReference type="SMART" id="SM00248">
    <property type="entry name" value="ANK"/>
    <property type="match status" value="18"/>
</dbReference>
<name>A0A1Y2DR67_9PEZI</name>
<feature type="repeat" description="ANK" evidence="3">
    <location>
        <begin position="1173"/>
        <end position="1205"/>
    </location>
</feature>
<keyword evidence="1" id="KW-0677">Repeat</keyword>
<dbReference type="PROSITE" id="PS50297">
    <property type="entry name" value="ANK_REP_REGION"/>
    <property type="match status" value="11"/>
</dbReference>
<dbReference type="Proteomes" id="UP000193689">
    <property type="component" value="Unassembled WGS sequence"/>
</dbReference>
<dbReference type="RefSeq" id="XP_040713701.1">
    <property type="nucleotide sequence ID" value="XM_040857313.1"/>
</dbReference>
<dbReference type="GeneID" id="63773525"/>
<dbReference type="Gene3D" id="1.25.40.20">
    <property type="entry name" value="Ankyrin repeat-containing domain"/>
    <property type="match status" value="6"/>
</dbReference>
<feature type="domain" description="Nephrocystin 3-like N-terminal" evidence="5">
    <location>
        <begin position="151"/>
        <end position="312"/>
    </location>
</feature>
<dbReference type="PROSITE" id="PS50088">
    <property type="entry name" value="ANK_REPEAT"/>
    <property type="match status" value="13"/>
</dbReference>
<dbReference type="Pfam" id="PF24883">
    <property type="entry name" value="NPHP3_N"/>
    <property type="match status" value="1"/>
</dbReference>
<dbReference type="PANTHER" id="PTHR24198:SF165">
    <property type="entry name" value="ANKYRIN REPEAT-CONTAINING PROTEIN-RELATED"/>
    <property type="match status" value="1"/>
</dbReference>
<feature type="repeat" description="ANK" evidence="3">
    <location>
        <begin position="1071"/>
        <end position="1103"/>
    </location>
</feature>
<protein>
    <submittedName>
        <fullName evidence="6">Ankyrin repeat-containing domain protein</fullName>
    </submittedName>
</protein>
<evidence type="ECO:0000313" key="6">
    <source>
        <dbReference type="EMBL" id="ORY61624.1"/>
    </source>
</evidence>
<feature type="region of interest" description="Disordered" evidence="4">
    <location>
        <begin position="1235"/>
        <end position="1303"/>
    </location>
</feature>
<proteinExistence type="predicted"/>
<dbReference type="InterPro" id="IPR002110">
    <property type="entry name" value="Ankyrin_rpt"/>
</dbReference>
<evidence type="ECO:0000313" key="7">
    <source>
        <dbReference type="Proteomes" id="UP000193689"/>
    </source>
</evidence>
<comment type="caution">
    <text evidence="6">The sequence shown here is derived from an EMBL/GenBank/DDBJ whole genome shotgun (WGS) entry which is preliminary data.</text>
</comment>
<organism evidence="6 7">
    <name type="scientific">Pseudomassariella vexata</name>
    <dbReference type="NCBI Taxonomy" id="1141098"/>
    <lineage>
        <taxon>Eukaryota</taxon>
        <taxon>Fungi</taxon>
        <taxon>Dikarya</taxon>
        <taxon>Ascomycota</taxon>
        <taxon>Pezizomycotina</taxon>
        <taxon>Sordariomycetes</taxon>
        <taxon>Xylariomycetidae</taxon>
        <taxon>Amphisphaeriales</taxon>
        <taxon>Pseudomassariaceae</taxon>
        <taxon>Pseudomassariella</taxon>
    </lineage>
</organism>
<gene>
    <name evidence="6" type="ORF">BCR38DRAFT_373598</name>
</gene>
<feature type="repeat" description="ANK" evidence="3">
    <location>
        <begin position="880"/>
        <end position="912"/>
    </location>
</feature>